<feature type="region of interest" description="Disordered" evidence="1">
    <location>
        <begin position="510"/>
        <end position="533"/>
    </location>
</feature>
<organism evidence="4 5">
    <name type="scientific">Massariosphaeria phaeospora</name>
    <dbReference type="NCBI Taxonomy" id="100035"/>
    <lineage>
        <taxon>Eukaryota</taxon>
        <taxon>Fungi</taxon>
        <taxon>Dikarya</taxon>
        <taxon>Ascomycota</taxon>
        <taxon>Pezizomycotina</taxon>
        <taxon>Dothideomycetes</taxon>
        <taxon>Pleosporomycetidae</taxon>
        <taxon>Pleosporales</taxon>
        <taxon>Pleosporales incertae sedis</taxon>
        <taxon>Massariosphaeria</taxon>
    </lineage>
</organism>
<dbReference type="AlphaFoldDB" id="A0A7C8HZ32"/>
<dbReference type="OrthoDB" id="74764at2759"/>
<protein>
    <recommendedName>
        <fullName evidence="3">DUF1996 domain-containing protein</fullName>
    </recommendedName>
</protein>
<evidence type="ECO:0000259" key="3">
    <source>
        <dbReference type="Pfam" id="PF09362"/>
    </source>
</evidence>
<proteinExistence type="predicted"/>
<dbReference type="PANTHER" id="PTHR43662">
    <property type="match status" value="1"/>
</dbReference>
<feature type="compositionally biased region" description="Basic and acidic residues" evidence="1">
    <location>
        <begin position="523"/>
        <end position="533"/>
    </location>
</feature>
<dbReference type="EMBL" id="JAADJZ010000031">
    <property type="protein sequence ID" value="KAF2865754.1"/>
    <property type="molecule type" value="Genomic_DNA"/>
</dbReference>
<keyword evidence="2" id="KW-0732">Signal</keyword>
<sequence length="533" mass="57486">MKSVVALSTTVALLSGTADAFWRMECTSRSGLARLDPLVYPGQIATHSHAIHGGSGFSKDADYKKLRDSKCSSCLVKEDKSAYWTPAMNFMHANGTTQIVPQMGGMLAYYLLLGDNLKAFPEGFQMLAGDTRLRNFTGVVPDPPTSAWGKDDLTEHALGQKSIGMNCLDYFSGRPNEASRGRHFLPDKDYLETNCKNGIRAEIFFPSCWDGKNADTDNHRDHMRYPTLIDGGKCPEGFETRVPSLFFETIWATEVFKGLPGYFTFSNGDPTGYGYHGDFMNGWDKTFLQGAIDTCTNPSGNLKDCGVFQPHMQSMEEAAKCKFEVPEELKDDNCDGPADQLCGKVPVQLGPEYASSLIPGDGEKPDPTPAPPAVTEQPLVPSASFEKAETVVTDKFGGGLSHANAEMSIAKDIEIAAATPTPTPEPVVAEAVAEVKDVAAEAAAPSASSSSQAVAPAAPAPTPAPPAGEAPPADAGKILSTKTYTQDGVVHVEVIQQQIVTVIENVVAPQRRHAHHRHQHLRRDREHGLLGRQ</sequence>
<feature type="compositionally biased region" description="Basic residues" evidence="1">
    <location>
        <begin position="510"/>
        <end position="522"/>
    </location>
</feature>
<feature type="signal peptide" evidence="2">
    <location>
        <begin position="1"/>
        <end position="20"/>
    </location>
</feature>
<accession>A0A7C8HZ32</accession>
<feature type="region of interest" description="Disordered" evidence="1">
    <location>
        <begin position="443"/>
        <end position="475"/>
    </location>
</feature>
<dbReference type="Proteomes" id="UP000481861">
    <property type="component" value="Unassembled WGS sequence"/>
</dbReference>
<reference evidence="4 5" key="1">
    <citation type="submission" date="2020-01" db="EMBL/GenBank/DDBJ databases">
        <authorList>
            <consortium name="DOE Joint Genome Institute"/>
            <person name="Haridas S."/>
            <person name="Albert R."/>
            <person name="Binder M."/>
            <person name="Bloem J."/>
            <person name="Labutti K."/>
            <person name="Salamov A."/>
            <person name="Andreopoulos B."/>
            <person name="Baker S.E."/>
            <person name="Barry K."/>
            <person name="Bills G."/>
            <person name="Bluhm B.H."/>
            <person name="Cannon C."/>
            <person name="Castanera R."/>
            <person name="Culley D.E."/>
            <person name="Daum C."/>
            <person name="Ezra D."/>
            <person name="Gonzalez J.B."/>
            <person name="Henrissat B."/>
            <person name="Kuo A."/>
            <person name="Liang C."/>
            <person name="Lipzen A."/>
            <person name="Lutzoni F."/>
            <person name="Magnuson J."/>
            <person name="Mondo S."/>
            <person name="Nolan M."/>
            <person name="Ohm R."/>
            <person name="Pangilinan J."/>
            <person name="Park H.-J.H."/>
            <person name="Ramirez L."/>
            <person name="Alfaro M."/>
            <person name="Sun H."/>
            <person name="Tritt A."/>
            <person name="Yoshinaga Y."/>
            <person name="Zwiers L.-H.L."/>
            <person name="Turgeon B.G."/>
            <person name="Goodwin S.B."/>
            <person name="Spatafora J.W."/>
            <person name="Crous P.W."/>
            <person name="Grigoriev I.V."/>
        </authorList>
    </citation>
    <scope>NUCLEOTIDE SEQUENCE [LARGE SCALE GENOMIC DNA]</scope>
    <source>
        <strain evidence="4 5">CBS 611.86</strain>
    </source>
</reference>
<keyword evidence="5" id="KW-1185">Reference proteome</keyword>
<feature type="compositionally biased region" description="Pro residues" evidence="1">
    <location>
        <begin position="458"/>
        <end position="469"/>
    </location>
</feature>
<dbReference type="InterPro" id="IPR018535">
    <property type="entry name" value="DUF1996"/>
</dbReference>
<feature type="domain" description="DUF1996" evidence="3">
    <location>
        <begin position="36"/>
        <end position="283"/>
    </location>
</feature>
<evidence type="ECO:0000256" key="1">
    <source>
        <dbReference type="SAM" id="MobiDB-lite"/>
    </source>
</evidence>
<comment type="caution">
    <text evidence="4">The sequence shown here is derived from an EMBL/GenBank/DDBJ whole genome shotgun (WGS) entry which is preliminary data.</text>
</comment>
<evidence type="ECO:0000313" key="5">
    <source>
        <dbReference type="Proteomes" id="UP000481861"/>
    </source>
</evidence>
<dbReference type="PANTHER" id="PTHR43662:SF7">
    <property type="entry name" value="DUF1996 DOMAIN-CONTAINING PROTEIN"/>
    <property type="match status" value="1"/>
</dbReference>
<feature type="chain" id="PRO_5028950318" description="DUF1996 domain-containing protein" evidence="2">
    <location>
        <begin position="21"/>
        <end position="533"/>
    </location>
</feature>
<gene>
    <name evidence="4" type="ORF">BDV95DRAFT_612332</name>
</gene>
<name>A0A7C8HZ32_9PLEO</name>
<evidence type="ECO:0000256" key="2">
    <source>
        <dbReference type="SAM" id="SignalP"/>
    </source>
</evidence>
<evidence type="ECO:0000313" key="4">
    <source>
        <dbReference type="EMBL" id="KAF2865754.1"/>
    </source>
</evidence>
<dbReference type="Pfam" id="PF09362">
    <property type="entry name" value="DUF1996"/>
    <property type="match status" value="1"/>
</dbReference>
<feature type="region of interest" description="Disordered" evidence="1">
    <location>
        <begin position="354"/>
        <end position="377"/>
    </location>
</feature>
<feature type="compositionally biased region" description="Low complexity" evidence="1">
    <location>
        <begin position="443"/>
        <end position="457"/>
    </location>
</feature>